<gene>
    <name evidence="3" type="ORF">F4556_002769</name>
</gene>
<organism evidence="3 4">
    <name type="scientific">Kitasatospora gansuensis</name>
    <dbReference type="NCBI Taxonomy" id="258050"/>
    <lineage>
        <taxon>Bacteria</taxon>
        <taxon>Bacillati</taxon>
        <taxon>Actinomycetota</taxon>
        <taxon>Actinomycetes</taxon>
        <taxon>Kitasatosporales</taxon>
        <taxon>Streptomycetaceae</taxon>
        <taxon>Kitasatospora</taxon>
    </lineage>
</organism>
<keyword evidence="2" id="KW-0812">Transmembrane</keyword>
<sequence>MRSSNPVFSREGSFTRDNGTGYAGFHTGQPQAGAPNAGNPYGNNPYAQPQGGQLTDEQLVEMYQAPSAGPLQTGRMTMDDVVARTALTLLTLVASGAIAWFALPAANFGPAVVAALAAFVVGMVISFKRSVSAPLIIAYAALEGFFLGAISHAFDTIWEGIAIQAVLGTAAVFAAMLIAYKSGRIRVTPRYTRIGIAIAMGFVLLMLVNMVASMFGADMGLRSGPLGILVGIVGIALGAFFLSLDFAEIEAGIQGGAPQQESWRAAFGLTVSLVWIYLEMLRLIAILRGDD</sequence>
<dbReference type="PANTHER" id="PTHR41282">
    <property type="entry name" value="CONSERVED TRANSMEMBRANE PROTEIN-RELATED"/>
    <property type="match status" value="1"/>
</dbReference>
<feature type="transmembrane region" description="Helical" evidence="2">
    <location>
        <begin position="265"/>
        <end position="287"/>
    </location>
</feature>
<feature type="transmembrane region" description="Helical" evidence="2">
    <location>
        <begin position="160"/>
        <end position="179"/>
    </location>
</feature>
<feature type="compositionally biased region" description="Low complexity" evidence="1">
    <location>
        <begin position="28"/>
        <end position="47"/>
    </location>
</feature>
<accession>A0A7W7WI73</accession>
<dbReference type="AlphaFoldDB" id="A0A7W7WI73"/>
<dbReference type="EMBL" id="JACHJR010000001">
    <property type="protein sequence ID" value="MBB4947234.1"/>
    <property type="molecule type" value="Genomic_DNA"/>
</dbReference>
<reference evidence="3 4" key="1">
    <citation type="submission" date="2020-08" db="EMBL/GenBank/DDBJ databases">
        <title>Sequencing the genomes of 1000 actinobacteria strains.</title>
        <authorList>
            <person name="Klenk H.-P."/>
        </authorList>
    </citation>
    <scope>NUCLEOTIDE SEQUENCE [LARGE SCALE GENOMIC DNA]</scope>
    <source>
        <strain evidence="3 4">DSM 44786</strain>
    </source>
</reference>
<dbReference type="InterPro" id="IPR010539">
    <property type="entry name" value="BaxI_1-like"/>
</dbReference>
<comment type="caution">
    <text evidence="3">The sequence shown here is derived from an EMBL/GenBank/DDBJ whole genome shotgun (WGS) entry which is preliminary data.</text>
</comment>
<evidence type="ECO:0000256" key="1">
    <source>
        <dbReference type="SAM" id="MobiDB-lite"/>
    </source>
</evidence>
<keyword evidence="2" id="KW-1133">Transmembrane helix</keyword>
<feature type="transmembrane region" description="Helical" evidence="2">
    <location>
        <begin position="108"/>
        <end position="127"/>
    </location>
</feature>
<dbReference type="Proteomes" id="UP000573327">
    <property type="component" value="Unassembled WGS sequence"/>
</dbReference>
<feature type="region of interest" description="Disordered" evidence="1">
    <location>
        <begin position="1"/>
        <end position="50"/>
    </location>
</feature>
<keyword evidence="4" id="KW-1185">Reference proteome</keyword>
<feature type="transmembrane region" description="Helical" evidence="2">
    <location>
        <begin position="224"/>
        <end position="244"/>
    </location>
</feature>
<proteinExistence type="predicted"/>
<evidence type="ECO:0000313" key="3">
    <source>
        <dbReference type="EMBL" id="MBB4947234.1"/>
    </source>
</evidence>
<feature type="transmembrane region" description="Helical" evidence="2">
    <location>
        <begin position="191"/>
        <end position="212"/>
    </location>
</feature>
<keyword evidence="2" id="KW-0472">Membrane</keyword>
<evidence type="ECO:0000256" key="2">
    <source>
        <dbReference type="SAM" id="Phobius"/>
    </source>
</evidence>
<dbReference type="PIRSF" id="PIRSF009160">
    <property type="entry name" value="UCP009160"/>
    <property type="match status" value="1"/>
</dbReference>
<dbReference type="RefSeq" id="WP_184914919.1">
    <property type="nucleotide sequence ID" value="NZ_JACHJR010000001.1"/>
</dbReference>
<dbReference type="PANTHER" id="PTHR41282:SF1">
    <property type="entry name" value="CONSERVED TRANSMEMBRANE PROTEIN-RELATED"/>
    <property type="match status" value="1"/>
</dbReference>
<feature type="transmembrane region" description="Helical" evidence="2">
    <location>
        <begin position="134"/>
        <end position="154"/>
    </location>
</feature>
<evidence type="ECO:0000313" key="4">
    <source>
        <dbReference type="Proteomes" id="UP000573327"/>
    </source>
</evidence>
<dbReference type="Pfam" id="PF12811">
    <property type="entry name" value="BaxI_1"/>
    <property type="match status" value="1"/>
</dbReference>
<name>A0A7W7WI73_9ACTN</name>
<protein>
    <submittedName>
        <fullName evidence="3">Putative YccA/Bax inhibitor family protein</fullName>
    </submittedName>
</protein>
<feature type="transmembrane region" description="Helical" evidence="2">
    <location>
        <begin position="81"/>
        <end position="102"/>
    </location>
</feature>